<dbReference type="InterPro" id="IPR010300">
    <property type="entry name" value="CDO_1"/>
</dbReference>
<dbReference type="GO" id="GO:0019448">
    <property type="term" value="P:L-cysteine catabolic process"/>
    <property type="evidence" value="ECO:0007669"/>
    <property type="project" value="TreeGrafter"/>
</dbReference>
<dbReference type="EMBL" id="MU001685">
    <property type="protein sequence ID" value="KAF2455899.1"/>
    <property type="molecule type" value="Genomic_DNA"/>
</dbReference>
<dbReference type="GO" id="GO:0017172">
    <property type="term" value="F:cysteine dioxygenase activity"/>
    <property type="evidence" value="ECO:0007669"/>
    <property type="project" value="UniProtKB-UniRule"/>
</dbReference>
<evidence type="ECO:0000256" key="8">
    <source>
        <dbReference type="ARBA" id="ARBA00023004"/>
    </source>
</evidence>
<evidence type="ECO:0000256" key="6">
    <source>
        <dbReference type="ARBA" id="ARBA00022964"/>
    </source>
</evidence>
<evidence type="ECO:0000256" key="7">
    <source>
        <dbReference type="ARBA" id="ARBA00023002"/>
    </source>
</evidence>
<dbReference type="GO" id="GO:0008198">
    <property type="term" value="F:ferrous iron binding"/>
    <property type="evidence" value="ECO:0007669"/>
    <property type="project" value="TreeGrafter"/>
</dbReference>
<evidence type="ECO:0000313" key="13">
    <source>
        <dbReference type="EMBL" id="KAF2455899.1"/>
    </source>
</evidence>
<gene>
    <name evidence="13" type="ORF">BDY21DRAFT_349010</name>
</gene>
<comment type="similarity">
    <text evidence="2 12">Belongs to the cysteine dioxygenase family.</text>
</comment>
<feature type="binding site" evidence="11">
    <location>
        <position position="158"/>
    </location>
    <ligand>
        <name>Fe cation</name>
        <dbReference type="ChEBI" id="CHEBI:24875"/>
        <note>catalytic</note>
    </ligand>
</feature>
<evidence type="ECO:0000313" key="14">
    <source>
        <dbReference type="Proteomes" id="UP000799766"/>
    </source>
</evidence>
<dbReference type="FunFam" id="2.60.120.10:FF:000189">
    <property type="entry name" value="Cysteine dioxygenase"/>
    <property type="match status" value="1"/>
</dbReference>
<dbReference type="SUPFAM" id="SSF51182">
    <property type="entry name" value="RmlC-like cupins"/>
    <property type="match status" value="1"/>
</dbReference>
<dbReference type="CDD" id="cd10548">
    <property type="entry name" value="cupin_CDO"/>
    <property type="match status" value="1"/>
</dbReference>
<name>A0A6A6NW06_9PEZI</name>
<dbReference type="AlphaFoldDB" id="A0A6A6NW06"/>
<protein>
    <recommendedName>
        <fullName evidence="9 12">Cysteine dioxygenase</fullName>
        <ecNumber evidence="3 12">1.13.11.20</ecNumber>
    </recommendedName>
</protein>
<organism evidence="13 14">
    <name type="scientific">Lineolata rhizophorae</name>
    <dbReference type="NCBI Taxonomy" id="578093"/>
    <lineage>
        <taxon>Eukaryota</taxon>
        <taxon>Fungi</taxon>
        <taxon>Dikarya</taxon>
        <taxon>Ascomycota</taxon>
        <taxon>Pezizomycotina</taxon>
        <taxon>Dothideomycetes</taxon>
        <taxon>Dothideomycetes incertae sedis</taxon>
        <taxon>Lineolatales</taxon>
        <taxon>Lineolataceae</taxon>
        <taxon>Lineolata</taxon>
    </lineage>
</organism>
<accession>A0A6A6NW06</accession>
<dbReference type="EC" id="1.13.11.20" evidence="3 12"/>
<evidence type="ECO:0000256" key="1">
    <source>
        <dbReference type="ARBA" id="ARBA00000629"/>
    </source>
</evidence>
<evidence type="ECO:0000256" key="9">
    <source>
        <dbReference type="ARBA" id="ARBA00070673"/>
    </source>
</evidence>
<sequence length="210" mass="23542">MPGKRDCVETASTATSKFQRLVEDLRKELGAGGIDSEDVDPNVLQLLMRQYVSKVDDWQQYALSDFSRPYTRNLVDKGNGKSNLLVLVWTPGRGSAIHDHAGAHCIMKVLKGHLKESLYPWREPTTGGESPRAALEPIQETLYDENEVTYISDKIGLHKISNPSREEVAVSLHLYTPPNAAMYGCHTFDETTGRCSKVHQPNFSEYGHRL</sequence>
<evidence type="ECO:0000256" key="10">
    <source>
        <dbReference type="PIRSR" id="PIRSR610300-50"/>
    </source>
</evidence>
<dbReference type="Gene3D" id="2.60.120.10">
    <property type="entry name" value="Jelly Rolls"/>
    <property type="match status" value="1"/>
</dbReference>
<dbReference type="InterPro" id="IPR014710">
    <property type="entry name" value="RmlC-like_jellyroll"/>
</dbReference>
<feature type="binding site" evidence="11">
    <location>
        <position position="100"/>
    </location>
    <ligand>
        <name>Fe cation</name>
        <dbReference type="ChEBI" id="CHEBI:24875"/>
        <note>catalytic</note>
    </ligand>
</feature>
<evidence type="ECO:0000256" key="11">
    <source>
        <dbReference type="PIRSR" id="PIRSR610300-51"/>
    </source>
</evidence>
<feature type="binding site" evidence="11">
    <location>
        <position position="98"/>
    </location>
    <ligand>
        <name>Fe cation</name>
        <dbReference type="ChEBI" id="CHEBI:24875"/>
        <note>catalytic</note>
    </ligand>
</feature>
<keyword evidence="4 11" id="KW-0479">Metal-binding</keyword>
<keyword evidence="8 11" id="KW-0408">Iron</keyword>
<reference evidence="13" key="1">
    <citation type="journal article" date="2020" name="Stud. Mycol.">
        <title>101 Dothideomycetes genomes: a test case for predicting lifestyles and emergence of pathogens.</title>
        <authorList>
            <person name="Haridas S."/>
            <person name="Albert R."/>
            <person name="Binder M."/>
            <person name="Bloem J."/>
            <person name="Labutti K."/>
            <person name="Salamov A."/>
            <person name="Andreopoulos B."/>
            <person name="Baker S."/>
            <person name="Barry K."/>
            <person name="Bills G."/>
            <person name="Bluhm B."/>
            <person name="Cannon C."/>
            <person name="Castanera R."/>
            <person name="Culley D."/>
            <person name="Daum C."/>
            <person name="Ezra D."/>
            <person name="Gonzalez J."/>
            <person name="Henrissat B."/>
            <person name="Kuo A."/>
            <person name="Liang C."/>
            <person name="Lipzen A."/>
            <person name="Lutzoni F."/>
            <person name="Magnuson J."/>
            <person name="Mondo S."/>
            <person name="Nolan M."/>
            <person name="Ohm R."/>
            <person name="Pangilinan J."/>
            <person name="Park H.-J."/>
            <person name="Ramirez L."/>
            <person name="Alfaro M."/>
            <person name="Sun H."/>
            <person name="Tritt A."/>
            <person name="Yoshinaga Y."/>
            <person name="Zwiers L.-H."/>
            <person name="Turgeon B."/>
            <person name="Goodwin S."/>
            <person name="Spatafora J."/>
            <person name="Crous P."/>
            <person name="Grigoriev I."/>
        </authorList>
    </citation>
    <scope>NUCLEOTIDE SEQUENCE</scope>
    <source>
        <strain evidence="13">ATCC 16933</strain>
    </source>
</reference>
<keyword evidence="14" id="KW-1185">Reference proteome</keyword>
<keyword evidence="5 10" id="KW-0883">Thioether bond</keyword>
<dbReference type="Pfam" id="PF05995">
    <property type="entry name" value="CDO_I"/>
    <property type="match status" value="1"/>
</dbReference>
<dbReference type="PANTHER" id="PTHR12918:SF1">
    <property type="entry name" value="CYSTEINE DIOXYGENASE TYPE 1"/>
    <property type="match status" value="1"/>
</dbReference>
<keyword evidence="7 12" id="KW-0560">Oxidoreductase</keyword>
<dbReference type="Proteomes" id="UP000799766">
    <property type="component" value="Unassembled WGS sequence"/>
</dbReference>
<comment type="catalytic activity">
    <reaction evidence="1 12">
        <text>L-cysteine + O2 = 3-sulfino-L-alanine + H(+)</text>
        <dbReference type="Rhea" id="RHEA:20441"/>
        <dbReference type="ChEBI" id="CHEBI:15378"/>
        <dbReference type="ChEBI" id="CHEBI:15379"/>
        <dbReference type="ChEBI" id="CHEBI:35235"/>
        <dbReference type="ChEBI" id="CHEBI:61085"/>
        <dbReference type="EC" id="1.13.11.20"/>
    </reaction>
</comment>
<comment type="cofactor">
    <cofactor evidence="12">
        <name>Fe cation</name>
        <dbReference type="ChEBI" id="CHEBI:24875"/>
    </cofactor>
    <text evidence="12">Binds 1 Fe cation per subunit.</text>
</comment>
<feature type="cross-link" description="3'-(S-cysteinyl)-tyrosine (Cys-Tyr)" evidence="10">
    <location>
        <begin position="105"/>
        <end position="175"/>
    </location>
</feature>
<dbReference type="OrthoDB" id="543511at2759"/>
<evidence type="ECO:0000256" key="12">
    <source>
        <dbReference type="RuleBase" id="RU366010"/>
    </source>
</evidence>
<dbReference type="InterPro" id="IPR011051">
    <property type="entry name" value="RmlC_Cupin_sf"/>
</dbReference>
<evidence type="ECO:0000256" key="2">
    <source>
        <dbReference type="ARBA" id="ARBA00006622"/>
    </source>
</evidence>
<dbReference type="PANTHER" id="PTHR12918">
    <property type="entry name" value="CYSTEINE DIOXYGENASE"/>
    <property type="match status" value="1"/>
</dbReference>
<keyword evidence="6 12" id="KW-0223">Dioxygenase</keyword>
<proteinExistence type="inferred from homology"/>
<evidence type="ECO:0000256" key="5">
    <source>
        <dbReference type="ARBA" id="ARBA00022784"/>
    </source>
</evidence>
<evidence type="ECO:0000256" key="3">
    <source>
        <dbReference type="ARBA" id="ARBA00013133"/>
    </source>
</evidence>
<evidence type="ECO:0000256" key="4">
    <source>
        <dbReference type="ARBA" id="ARBA00022723"/>
    </source>
</evidence>